<evidence type="ECO:0000256" key="3">
    <source>
        <dbReference type="ARBA" id="ARBA00023125"/>
    </source>
</evidence>
<keyword evidence="3" id="KW-0238">DNA-binding</keyword>
<dbReference type="InterPro" id="IPR036388">
    <property type="entry name" value="WH-like_DNA-bd_sf"/>
</dbReference>
<dbReference type="InterPro" id="IPR036390">
    <property type="entry name" value="WH_DNA-bd_sf"/>
</dbReference>
<dbReference type="Pfam" id="PF00126">
    <property type="entry name" value="HTH_1"/>
    <property type="match status" value="1"/>
</dbReference>
<dbReference type="Proteomes" id="UP000831775">
    <property type="component" value="Chromosome"/>
</dbReference>
<dbReference type="InterPro" id="IPR000847">
    <property type="entry name" value="LysR_HTH_N"/>
</dbReference>
<evidence type="ECO:0000256" key="4">
    <source>
        <dbReference type="ARBA" id="ARBA00023163"/>
    </source>
</evidence>
<dbReference type="Pfam" id="PF03466">
    <property type="entry name" value="LysR_substrate"/>
    <property type="match status" value="1"/>
</dbReference>
<protein>
    <submittedName>
        <fullName evidence="6">LysR family transcriptional regulator</fullName>
    </submittedName>
</protein>
<evidence type="ECO:0000256" key="1">
    <source>
        <dbReference type="ARBA" id="ARBA00009437"/>
    </source>
</evidence>
<comment type="similarity">
    <text evidence="1">Belongs to the LysR transcriptional regulatory family.</text>
</comment>
<keyword evidence="2" id="KW-0805">Transcription regulation</keyword>
<evidence type="ECO:0000259" key="5">
    <source>
        <dbReference type="PROSITE" id="PS50931"/>
    </source>
</evidence>
<evidence type="ECO:0000313" key="6">
    <source>
        <dbReference type="EMBL" id="UOQ59688.1"/>
    </source>
</evidence>
<reference evidence="6 7" key="1">
    <citation type="submission" date="2022-04" db="EMBL/GenBank/DDBJ databases">
        <title>Leucobacter sp. isolated from rhizosphere of onion.</title>
        <authorList>
            <person name="Won M."/>
            <person name="Lee C.-M."/>
            <person name="Woen H.-Y."/>
            <person name="Kwon S.-W."/>
        </authorList>
    </citation>
    <scope>NUCLEOTIDE SEQUENCE [LARGE SCALE GENOMIC DNA]</scope>
    <source>
        <strain evidence="6 7">H25R-14</strain>
    </source>
</reference>
<sequence length="306" mass="32546">MELRSLRYFAAVVEAGSLTAAAAALHMSQPSLSVAITKLESEVGVQLIRRSTRGVQATSAGRFLLDASTRVLGDVDDMLATLARFGSGTAGSVTIAAVPVLMWHRLPKLVRTHAAVVPEIDVRLVDPPPWTAIDMLQQGKVDLAAILVSDHRQFAQRLRGEFEIVDWGDVPLVAALPPERADAASPFPLLSFNDADVVMPRSTAAVPSLPEAIDAAFERYGIEPARVRTAETIQASVPLIEAGVAWGILPDPDRSSLARFDLTVRTLHPAPAPLRALVLSRIGAASDPALAGLLSRIAGEASENRV</sequence>
<name>A0ABY4FTQ9_9MICO</name>
<proteinExistence type="inferred from homology"/>
<dbReference type="InterPro" id="IPR005119">
    <property type="entry name" value="LysR_subst-bd"/>
</dbReference>
<accession>A0ABY4FTQ9</accession>
<organism evidence="6 7">
    <name type="scientific">Leucobacter rhizosphaerae</name>
    <dbReference type="NCBI Taxonomy" id="2932245"/>
    <lineage>
        <taxon>Bacteria</taxon>
        <taxon>Bacillati</taxon>
        <taxon>Actinomycetota</taxon>
        <taxon>Actinomycetes</taxon>
        <taxon>Micrococcales</taxon>
        <taxon>Microbacteriaceae</taxon>
        <taxon>Leucobacter</taxon>
    </lineage>
</organism>
<dbReference type="Gene3D" id="1.10.10.10">
    <property type="entry name" value="Winged helix-like DNA-binding domain superfamily/Winged helix DNA-binding domain"/>
    <property type="match status" value="1"/>
</dbReference>
<evidence type="ECO:0000313" key="7">
    <source>
        <dbReference type="Proteomes" id="UP000831775"/>
    </source>
</evidence>
<dbReference type="RefSeq" id="WP_244684844.1">
    <property type="nucleotide sequence ID" value="NZ_CP095043.1"/>
</dbReference>
<dbReference type="PANTHER" id="PTHR30346">
    <property type="entry name" value="TRANSCRIPTIONAL DUAL REGULATOR HCAR-RELATED"/>
    <property type="match status" value="1"/>
</dbReference>
<dbReference type="EMBL" id="CP095043">
    <property type="protein sequence ID" value="UOQ59688.1"/>
    <property type="molecule type" value="Genomic_DNA"/>
</dbReference>
<dbReference type="PANTHER" id="PTHR30346:SF0">
    <property type="entry name" value="HCA OPERON TRANSCRIPTIONAL ACTIVATOR HCAR"/>
    <property type="match status" value="1"/>
</dbReference>
<dbReference type="PROSITE" id="PS50931">
    <property type="entry name" value="HTH_LYSR"/>
    <property type="match status" value="1"/>
</dbReference>
<feature type="domain" description="HTH lysR-type" evidence="5">
    <location>
        <begin position="1"/>
        <end position="58"/>
    </location>
</feature>
<keyword evidence="4" id="KW-0804">Transcription</keyword>
<dbReference type="PRINTS" id="PR00039">
    <property type="entry name" value="HTHLYSR"/>
</dbReference>
<evidence type="ECO:0000256" key="2">
    <source>
        <dbReference type="ARBA" id="ARBA00023015"/>
    </source>
</evidence>
<dbReference type="Gene3D" id="3.40.190.10">
    <property type="entry name" value="Periplasmic binding protein-like II"/>
    <property type="match status" value="2"/>
</dbReference>
<dbReference type="CDD" id="cd05466">
    <property type="entry name" value="PBP2_LTTR_substrate"/>
    <property type="match status" value="1"/>
</dbReference>
<dbReference type="SUPFAM" id="SSF46785">
    <property type="entry name" value="Winged helix' DNA-binding domain"/>
    <property type="match status" value="1"/>
</dbReference>
<gene>
    <name evidence="6" type="ORF">MUN76_11595</name>
</gene>
<keyword evidence="7" id="KW-1185">Reference proteome</keyword>
<dbReference type="SUPFAM" id="SSF53850">
    <property type="entry name" value="Periplasmic binding protein-like II"/>
    <property type="match status" value="1"/>
</dbReference>